<dbReference type="PANTHER" id="PTHR46206">
    <property type="entry name" value="CYTOCHROME P450"/>
    <property type="match status" value="1"/>
</dbReference>
<dbReference type="OrthoDB" id="1844152at2759"/>
<evidence type="ECO:0000256" key="7">
    <source>
        <dbReference type="ARBA" id="ARBA00023033"/>
    </source>
</evidence>
<keyword evidence="4" id="KW-0479">Metal-binding</keyword>
<comment type="cofactor">
    <cofactor evidence="1">
        <name>heme</name>
        <dbReference type="ChEBI" id="CHEBI:30413"/>
    </cofactor>
</comment>
<dbReference type="EMBL" id="MSFO01000009">
    <property type="protein sequence ID" value="PLB44097.1"/>
    <property type="molecule type" value="Genomic_DNA"/>
</dbReference>
<evidence type="ECO:0000313" key="9">
    <source>
        <dbReference type="Proteomes" id="UP000234275"/>
    </source>
</evidence>
<dbReference type="GO" id="GO:0005506">
    <property type="term" value="F:iron ion binding"/>
    <property type="evidence" value="ECO:0007669"/>
    <property type="project" value="InterPro"/>
</dbReference>
<sequence length="473" mass="53938">MLSELLTEFPGQLSTRLALNVILTITVIALIRPFSQKLLLQYGLRKLPLINGPGLFQSANQSKQTFIWNAQELLDEGFTKASRAFRVETDNAEVLVLSPNYADEIRKDDGFSFTHLLHKDFRGHIPAFINFNLKKGLNDMANDVIQAKVTPSLGLVTEDLSEEGALTFKDQWTDHPGNIKQERTLLEIVARLSSRVFLGPEICRNPAWLRITIDYTVNVFFGVMALKRWHVFIRPLIWRCVPEVSKVRSQINEAVAIIQPVVEKRMAEHAPGSKKTHNDANQWAIELSKGRPYDPALLQLGFFLAAIHTTTDLLSQVMYDLCAYLECIEPMREEIQTILKEEGMTKAGLFKLKLMDSVIKETQRFKPGAIPLMRRLLLQDVTLSDGTFLPKGSSYTDPERFDGYRFVRMADDPKKEKFRHLIKIALIHILMKYDFKLPEGTTPAVMKMGWVLSSDSNVQLLVRRRQMVEDAPL</sequence>
<evidence type="ECO:0000256" key="6">
    <source>
        <dbReference type="ARBA" id="ARBA00023004"/>
    </source>
</evidence>
<reference evidence="8 9" key="1">
    <citation type="submission" date="2016-12" db="EMBL/GenBank/DDBJ databases">
        <title>The genomes of Aspergillus section Nigri reveals drivers in fungal speciation.</title>
        <authorList>
            <consortium name="DOE Joint Genome Institute"/>
            <person name="Vesth T.C."/>
            <person name="Nybo J."/>
            <person name="Theobald S."/>
            <person name="Brandl J."/>
            <person name="Frisvad J.C."/>
            <person name="Nielsen K.F."/>
            <person name="Lyhne E.K."/>
            <person name="Kogle M.E."/>
            <person name="Kuo A."/>
            <person name="Riley R."/>
            <person name="Clum A."/>
            <person name="Nolan M."/>
            <person name="Lipzen A."/>
            <person name="Salamov A."/>
            <person name="Henrissat B."/>
            <person name="Wiebenga A."/>
            <person name="De Vries R.P."/>
            <person name="Grigoriev I.V."/>
            <person name="Mortensen U.H."/>
            <person name="Andersen M.R."/>
            <person name="Baker S.E."/>
        </authorList>
    </citation>
    <scope>NUCLEOTIDE SEQUENCE [LARGE SCALE GENOMIC DNA]</scope>
    <source>
        <strain evidence="8 9">IBT 23096</strain>
    </source>
</reference>
<evidence type="ECO:0000256" key="5">
    <source>
        <dbReference type="ARBA" id="ARBA00023002"/>
    </source>
</evidence>
<dbReference type="STRING" id="1392250.A0A2I2FU35"/>
<dbReference type="GO" id="GO:0004497">
    <property type="term" value="F:monooxygenase activity"/>
    <property type="evidence" value="ECO:0007669"/>
    <property type="project" value="UniProtKB-KW"/>
</dbReference>
<dbReference type="GO" id="GO:0016705">
    <property type="term" value="F:oxidoreductase activity, acting on paired donors, with incorporation or reduction of molecular oxygen"/>
    <property type="evidence" value="ECO:0007669"/>
    <property type="project" value="InterPro"/>
</dbReference>
<evidence type="ECO:0000313" key="8">
    <source>
        <dbReference type="EMBL" id="PLB44097.1"/>
    </source>
</evidence>
<dbReference type="AlphaFoldDB" id="A0A2I2FU35"/>
<evidence type="ECO:0000256" key="3">
    <source>
        <dbReference type="ARBA" id="ARBA00022617"/>
    </source>
</evidence>
<keyword evidence="6" id="KW-0408">Iron</keyword>
<keyword evidence="3" id="KW-0349">Heme</keyword>
<dbReference type="Gene3D" id="1.10.630.10">
    <property type="entry name" value="Cytochrome P450"/>
    <property type="match status" value="1"/>
</dbReference>
<gene>
    <name evidence="8" type="ORF">P170DRAFT_450307</name>
</gene>
<comment type="similarity">
    <text evidence="2">Belongs to the cytochrome P450 family.</text>
</comment>
<evidence type="ECO:0000256" key="2">
    <source>
        <dbReference type="ARBA" id="ARBA00010617"/>
    </source>
</evidence>
<keyword evidence="9" id="KW-1185">Reference proteome</keyword>
<accession>A0A2I2FU35</accession>
<keyword evidence="5" id="KW-0560">Oxidoreductase</keyword>
<dbReference type="GO" id="GO:0019748">
    <property type="term" value="P:secondary metabolic process"/>
    <property type="evidence" value="ECO:0007669"/>
    <property type="project" value="UniProtKB-ARBA"/>
</dbReference>
<dbReference type="Proteomes" id="UP000234275">
    <property type="component" value="Unassembled WGS sequence"/>
</dbReference>
<evidence type="ECO:0000256" key="4">
    <source>
        <dbReference type="ARBA" id="ARBA00022723"/>
    </source>
</evidence>
<dbReference type="GO" id="GO:0020037">
    <property type="term" value="F:heme binding"/>
    <property type="evidence" value="ECO:0007669"/>
    <property type="project" value="InterPro"/>
</dbReference>
<protein>
    <submittedName>
        <fullName evidence="8">Cytochrome P450</fullName>
    </submittedName>
</protein>
<dbReference type="RefSeq" id="XP_024699399.1">
    <property type="nucleotide sequence ID" value="XM_024851114.1"/>
</dbReference>
<dbReference type="VEuPathDB" id="FungiDB:P170DRAFT_450307"/>
<organism evidence="8 9">
    <name type="scientific">Aspergillus steynii IBT 23096</name>
    <dbReference type="NCBI Taxonomy" id="1392250"/>
    <lineage>
        <taxon>Eukaryota</taxon>
        <taxon>Fungi</taxon>
        <taxon>Dikarya</taxon>
        <taxon>Ascomycota</taxon>
        <taxon>Pezizomycotina</taxon>
        <taxon>Eurotiomycetes</taxon>
        <taxon>Eurotiomycetidae</taxon>
        <taxon>Eurotiales</taxon>
        <taxon>Aspergillaceae</taxon>
        <taxon>Aspergillus</taxon>
        <taxon>Aspergillus subgen. Circumdati</taxon>
    </lineage>
</organism>
<dbReference type="InterPro" id="IPR036396">
    <property type="entry name" value="Cyt_P450_sf"/>
</dbReference>
<dbReference type="InterPro" id="IPR001128">
    <property type="entry name" value="Cyt_P450"/>
</dbReference>
<evidence type="ECO:0000256" key="1">
    <source>
        <dbReference type="ARBA" id="ARBA00001971"/>
    </source>
</evidence>
<dbReference type="GeneID" id="36558813"/>
<name>A0A2I2FU35_9EURO</name>
<proteinExistence type="inferred from homology"/>
<keyword evidence="7" id="KW-0503">Monooxygenase</keyword>
<dbReference type="PANTHER" id="PTHR46206:SF2">
    <property type="entry name" value="CYTOCHROME P450 MONOOXYGENASE AUSG-RELATED"/>
    <property type="match status" value="1"/>
</dbReference>
<dbReference type="CDD" id="cd11041">
    <property type="entry name" value="CYP503A1-like"/>
    <property type="match status" value="1"/>
</dbReference>
<dbReference type="Pfam" id="PF00067">
    <property type="entry name" value="p450"/>
    <property type="match status" value="1"/>
</dbReference>
<comment type="caution">
    <text evidence="8">The sequence shown here is derived from an EMBL/GenBank/DDBJ whole genome shotgun (WGS) entry which is preliminary data.</text>
</comment>
<dbReference type="SUPFAM" id="SSF48264">
    <property type="entry name" value="Cytochrome P450"/>
    <property type="match status" value="1"/>
</dbReference>